<reference evidence="1" key="1">
    <citation type="submission" date="2021-06" db="EMBL/GenBank/DDBJ databases">
        <authorList>
            <person name="Kallberg Y."/>
            <person name="Tangrot J."/>
            <person name="Rosling A."/>
        </authorList>
    </citation>
    <scope>NUCLEOTIDE SEQUENCE</scope>
    <source>
        <strain evidence="1">MT106</strain>
    </source>
</reference>
<dbReference type="EMBL" id="CAJVPL010000153">
    <property type="protein sequence ID" value="CAG8455872.1"/>
    <property type="molecule type" value="Genomic_DNA"/>
</dbReference>
<evidence type="ECO:0000313" key="2">
    <source>
        <dbReference type="Proteomes" id="UP000789831"/>
    </source>
</evidence>
<name>A0A9N8YU25_9GLOM</name>
<protein>
    <submittedName>
        <fullName evidence="1">2007_t:CDS:1</fullName>
    </submittedName>
</protein>
<comment type="caution">
    <text evidence="1">The sequence shown here is derived from an EMBL/GenBank/DDBJ whole genome shotgun (WGS) entry which is preliminary data.</text>
</comment>
<evidence type="ECO:0000313" key="1">
    <source>
        <dbReference type="EMBL" id="CAG8455872.1"/>
    </source>
</evidence>
<sequence>MTKLLNLTIKIDNKDKYKNDSGNGVFNFINPPRVIEPTNLLIKDQGGTIVTQLKIKSNSGFFAWENKGTNTEIEFTLKNLKYNEKEGFSFGGTAGAADTLFLNANDFEVEVYKDKKEKEYKYSSSIAGDEEAITSFVSEIESYQNATPGSLKQKLYQLKNINDDFEKVKDICEKYLKEIQDLNQWKTVGIKTPNEVNIAQENGFDIIANSSLKNEIKEGKYKGFSIASPEKYKVVETNSFSFNSSLNVVDRNRYTKDNIDMFRDFFTNDLSQSDPKYFRGFRPGDIKQLSDGKFVSVNHQADVQNKKDNQ</sequence>
<keyword evidence="2" id="KW-1185">Reference proteome</keyword>
<gene>
    <name evidence="1" type="ORF">AGERDE_LOCUS1993</name>
</gene>
<dbReference type="Proteomes" id="UP000789831">
    <property type="component" value="Unassembled WGS sequence"/>
</dbReference>
<proteinExistence type="predicted"/>
<organism evidence="1 2">
    <name type="scientific">Ambispora gerdemannii</name>
    <dbReference type="NCBI Taxonomy" id="144530"/>
    <lineage>
        <taxon>Eukaryota</taxon>
        <taxon>Fungi</taxon>
        <taxon>Fungi incertae sedis</taxon>
        <taxon>Mucoromycota</taxon>
        <taxon>Glomeromycotina</taxon>
        <taxon>Glomeromycetes</taxon>
        <taxon>Archaeosporales</taxon>
        <taxon>Ambisporaceae</taxon>
        <taxon>Ambispora</taxon>
    </lineage>
</organism>
<dbReference type="AlphaFoldDB" id="A0A9N8YU25"/>
<accession>A0A9N8YU25</accession>